<dbReference type="Gene3D" id="3.20.20.70">
    <property type="entry name" value="Aldolase class I"/>
    <property type="match status" value="1"/>
</dbReference>
<keyword evidence="3" id="KW-0949">S-adenosyl-L-methionine</keyword>
<comment type="cofactor">
    <cofactor evidence="1">
        <name>[4Fe-4S] cluster</name>
        <dbReference type="ChEBI" id="CHEBI:49883"/>
    </cofactor>
</comment>
<evidence type="ECO:0000313" key="9">
    <source>
        <dbReference type="Proteomes" id="UP000184010"/>
    </source>
</evidence>
<dbReference type="AlphaFoldDB" id="A0A1M7TQS5"/>
<dbReference type="InterPro" id="IPR007197">
    <property type="entry name" value="rSAM"/>
</dbReference>
<dbReference type="EMBL" id="FRDN01000007">
    <property type="protein sequence ID" value="SHN73094.1"/>
    <property type="molecule type" value="Genomic_DNA"/>
</dbReference>
<dbReference type="RefSeq" id="WP_072772801.1">
    <property type="nucleotide sequence ID" value="NZ_FRDN01000007.1"/>
</dbReference>
<dbReference type="InterPro" id="IPR000385">
    <property type="entry name" value="MoaA_NifB_PqqE_Fe-S-bd_CS"/>
</dbReference>
<evidence type="ECO:0000256" key="6">
    <source>
        <dbReference type="ARBA" id="ARBA00023014"/>
    </source>
</evidence>
<evidence type="ECO:0000313" key="8">
    <source>
        <dbReference type="EMBL" id="SHN73094.1"/>
    </source>
</evidence>
<dbReference type="Proteomes" id="UP000184010">
    <property type="component" value="Unassembled WGS sequence"/>
</dbReference>
<dbReference type="GO" id="GO:0016491">
    <property type="term" value="F:oxidoreductase activity"/>
    <property type="evidence" value="ECO:0007669"/>
    <property type="project" value="InterPro"/>
</dbReference>
<evidence type="ECO:0000256" key="1">
    <source>
        <dbReference type="ARBA" id="ARBA00001966"/>
    </source>
</evidence>
<keyword evidence="5" id="KW-0408">Iron</keyword>
<evidence type="ECO:0000256" key="4">
    <source>
        <dbReference type="ARBA" id="ARBA00022723"/>
    </source>
</evidence>
<evidence type="ECO:0000256" key="3">
    <source>
        <dbReference type="ARBA" id="ARBA00022691"/>
    </source>
</evidence>
<dbReference type="STRING" id="1121395.SAMN02745215_02405"/>
<keyword evidence="2" id="KW-0004">4Fe-4S</keyword>
<reference evidence="9" key="1">
    <citation type="submission" date="2016-12" db="EMBL/GenBank/DDBJ databases">
        <authorList>
            <person name="Varghese N."/>
            <person name="Submissions S."/>
        </authorList>
    </citation>
    <scope>NUCLEOTIDE SEQUENCE [LARGE SCALE GENOMIC DNA]</scope>
    <source>
        <strain evidence="9">DSM 11544</strain>
    </source>
</reference>
<evidence type="ECO:0000256" key="5">
    <source>
        <dbReference type="ARBA" id="ARBA00023004"/>
    </source>
</evidence>
<dbReference type="SUPFAM" id="SSF102114">
    <property type="entry name" value="Radical SAM enzymes"/>
    <property type="match status" value="1"/>
</dbReference>
<keyword evidence="4" id="KW-0479">Metal-binding</keyword>
<feature type="domain" description="Radical SAM core" evidence="7">
    <location>
        <begin position="15"/>
        <end position="159"/>
    </location>
</feature>
<dbReference type="InterPro" id="IPR013785">
    <property type="entry name" value="Aldolase_TIM"/>
</dbReference>
<keyword evidence="6" id="KW-0411">Iron-sulfur</keyword>
<dbReference type="SFLD" id="SFLDG01384">
    <property type="entry name" value="thioether_bond_formation_requi"/>
    <property type="match status" value="1"/>
</dbReference>
<dbReference type="SFLD" id="SFLDS00029">
    <property type="entry name" value="Radical_SAM"/>
    <property type="match status" value="1"/>
</dbReference>
<dbReference type="PROSITE" id="PS01305">
    <property type="entry name" value="MOAA_NIFB_PQQE"/>
    <property type="match status" value="1"/>
</dbReference>
<dbReference type="InterPro" id="IPR058240">
    <property type="entry name" value="rSAM_sf"/>
</dbReference>
<name>A0A1M7TQS5_9FIRM</name>
<evidence type="ECO:0000259" key="7">
    <source>
        <dbReference type="Pfam" id="PF04055"/>
    </source>
</evidence>
<dbReference type="PANTHER" id="PTHR43273">
    <property type="entry name" value="ANAEROBIC SULFATASE-MATURATING ENZYME HOMOLOG ASLB-RELATED"/>
    <property type="match status" value="1"/>
</dbReference>
<dbReference type="GO" id="GO:0051539">
    <property type="term" value="F:4 iron, 4 sulfur cluster binding"/>
    <property type="evidence" value="ECO:0007669"/>
    <property type="project" value="UniProtKB-KW"/>
</dbReference>
<dbReference type="PANTHER" id="PTHR43273:SF8">
    <property type="entry name" value="RADICAL SAM DOMAIN PROTEIN"/>
    <property type="match status" value="1"/>
</dbReference>
<dbReference type="CDD" id="cd01335">
    <property type="entry name" value="Radical_SAM"/>
    <property type="match status" value="1"/>
</dbReference>
<dbReference type="SFLD" id="SFLDG01386">
    <property type="entry name" value="main_SPASM_domain-containing"/>
    <property type="match status" value="1"/>
</dbReference>
<dbReference type="GO" id="GO:0046872">
    <property type="term" value="F:metal ion binding"/>
    <property type="evidence" value="ECO:0007669"/>
    <property type="project" value="UniProtKB-KW"/>
</dbReference>
<evidence type="ECO:0000256" key="2">
    <source>
        <dbReference type="ARBA" id="ARBA00022485"/>
    </source>
</evidence>
<gene>
    <name evidence="8" type="ORF">SAMN02745215_02405</name>
</gene>
<dbReference type="Pfam" id="PF04055">
    <property type="entry name" value="Radical_SAM"/>
    <property type="match status" value="1"/>
</dbReference>
<dbReference type="SFLD" id="SFLDG01067">
    <property type="entry name" value="SPASM/twitch_domain_containing"/>
    <property type="match status" value="1"/>
</dbReference>
<sequence length="452" mass="51173">MSTIINLPTSASFLVTEDCNLRCTYCFEKHKQNHMTREVARKGLEYLCESAIKNGDDHFHAMLFGGEPLLNPDIVEEILSYGLELGKKYSLIFTASMVTNATILTDDVKRIMKTYQGPAQLSVQLSVDGVKDVHDAYRVTRAGEGSFDVIAKNIPQWQELFADNPRMLNIHGCSNKKTLPRLYENYLFFREEWGFERIWFMPIHSEDWDENDVGIYEEQLGKIADYILERSKREGNIAEVDNYAPIDRCLKPDGFPGAPCGAGKNFVTITASGELYPCHQIYFNDPEKTTKIGDIWAGIDEPRRAIFVNYDNEDMTCAKDNPECDAYGCYRCIAEHWQRKGSIISTIRGPRCKMSQVERKIQLKIREELMQVGLLNQKCTDTRKGNNPNNPDCLCDSRGGAAPENITNPVSKCGCGNSEESDNDVIAFALKTVLNKLDTIEKEQALILKKLL</sequence>
<accession>A0A1M7TQS5</accession>
<protein>
    <submittedName>
        <fullName evidence="8">Radical SAM additional 4Fe4S-binding SPASM domain-containing protein</fullName>
    </submittedName>
</protein>
<keyword evidence="9" id="KW-1185">Reference proteome</keyword>
<organism evidence="8 9">
    <name type="scientific">Desulfitobacterium chlororespirans DSM 11544</name>
    <dbReference type="NCBI Taxonomy" id="1121395"/>
    <lineage>
        <taxon>Bacteria</taxon>
        <taxon>Bacillati</taxon>
        <taxon>Bacillota</taxon>
        <taxon>Clostridia</taxon>
        <taxon>Eubacteriales</taxon>
        <taxon>Desulfitobacteriaceae</taxon>
        <taxon>Desulfitobacterium</taxon>
    </lineage>
</organism>
<proteinExistence type="predicted"/>
<dbReference type="InterPro" id="IPR023867">
    <property type="entry name" value="Sulphatase_maturase_rSAM"/>
</dbReference>